<comment type="caution">
    <text evidence="1">The sequence shown here is derived from an EMBL/GenBank/DDBJ whole genome shotgun (WGS) entry which is preliminary data.</text>
</comment>
<sequence length="120" mass="14054">MKCRTNLTFRYISLYSLPVFQFHKTYACPYTIRVETVTHIYKKGYQAHNKDMFHVPSQNNKTEWENISSAHAKRYISEIELRYTGSPVRLTPQGGRRVTMYGLKKNVVSFFCSCESISPM</sequence>
<evidence type="ECO:0000313" key="1">
    <source>
        <dbReference type="EMBL" id="GIY69155.1"/>
    </source>
</evidence>
<keyword evidence="2" id="KW-1185">Reference proteome</keyword>
<protein>
    <submittedName>
        <fullName evidence="1">Uncharacterized protein</fullName>
    </submittedName>
</protein>
<accession>A0AAV4VGT7</accession>
<proteinExistence type="predicted"/>
<gene>
    <name evidence="1" type="ORF">CEXT_388981</name>
</gene>
<name>A0AAV4VGT7_CAEEX</name>
<dbReference type="AlphaFoldDB" id="A0AAV4VGT7"/>
<reference evidence="1 2" key="1">
    <citation type="submission" date="2021-06" db="EMBL/GenBank/DDBJ databases">
        <title>Caerostris extrusa draft genome.</title>
        <authorList>
            <person name="Kono N."/>
            <person name="Arakawa K."/>
        </authorList>
    </citation>
    <scope>NUCLEOTIDE SEQUENCE [LARGE SCALE GENOMIC DNA]</scope>
</reference>
<organism evidence="1 2">
    <name type="scientific">Caerostris extrusa</name>
    <name type="common">Bark spider</name>
    <name type="synonym">Caerostris bankana</name>
    <dbReference type="NCBI Taxonomy" id="172846"/>
    <lineage>
        <taxon>Eukaryota</taxon>
        <taxon>Metazoa</taxon>
        <taxon>Ecdysozoa</taxon>
        <taxon>Arthropoda</taxon>
        <taxon>Chelicerata</taxon>
        <taxon>Arachnida</taxon>
        <taxon>Araneae</taxon>
        <taxon>Araneomorphae</taxon>
        <taxon>Entelegynae</taxon>
        <taxon>Araneoidea</taxon>
        <taxon>Araneidae</taxon>
        <taxon>Caerostris</taxon>
    </lineage>
</organism>
<dbReference type="Proteomes" id="UP001054945">
    <property type="component" value="Unassembled WGS sequence"/>
</dbReference>
<dbReference type="EMBL" id="BPLR01014496">
    <property type="protein sequence ID" value="GIY69155.1"/>
    <property type="molecule type" value="Genomic_DNA"/>
</dbReference>
<evidence type="ECO:0000313" key="2">
    <source>
        <dbReference type="Proteomes" id="UP001054945"/>
    </source>
</evidence>